<feature type="domain" description="Amine oxidase" evidence="2">
    <location>
        <begin position="16"/>
        <end position="288"/>
    </location>
</feature>
<dbReference type="Gene3D" id="3.50.50.60">
    <property type="entry name" value="FAD/NAD(P)-binding domain"/>
    <property type="match status" value="1"/>
</dbReference>
<keyword evidence="1" id="KW-0812">Transmembrane</keyword>
<organism evidence="3 4">
    <name type="scientific">Candidatus Scalindua brodae</name>
    <dbReference type="NCBI Taxonomy" id="237368"/>
    <lineage>
        <taxon>Bacteria</taxon>
        <taxon>Pseudomonadati</taxon>
        <taxon>Planctomycetota</taxon>
        <taxon>Candidatus Brocadiia</taxon>
        <taxon>Candidatus Brocadiales</taxon>
        <taxon>Candidatus Scalinduaceae</taxon>
        <taxon>Candidatus Scalindua</taxon>
    </lineage>
</organism>
<dbReference type="GO" id="GO:0008767">
    <property type="term" value="F:UDP-galactopyranose mutase activity"/>
    <property type="evidence" value="ECO:0007669"/>
    <property type="project" value="TreeGrafter"/>
</dbReference>
<dbReference type="SUPFAM" id="SSF51905">
    <property type="entry name" value="FAD/NAD(P)-binding domain"/>
    <property type="match status" value="1"/>
</dbReference>
<keyword evidence="1" id="KW-1133">Transmembrane helix</keyword>
<dbReference type="GO" id="GO:0016491">
    <property type="term" value="F:oxidoreductase activity"/>
    <property type="evidence" value="ECO:0007669"/>
    <property type="project" value="InterPro"/>
</dbReference>
<feature type="transmembrane region" description="Helical" evidence="1">
    <location>
        <begin position="367"/>
        <end position="384"/>
    </location>
</feature>
<comment type="caution">
    <text evidence="3">The sequence shown here is derived from an EMBL/GenBank/DDBJ whole genome shotgun (WGS) entry which is preliminary data.</text>
</comment>
<name>A0A0B0EL52_9BACT</name>
<evidence type="ECO:0000313" key="3">
    <source>
        <dbReference type="EMBL" id="KHE93314.1"/>
    </source>
</evidence>
<dbReference type="Pfam" id="PF01593">
    <property type="entry name" value="Amino_oxidase"/>
    <property type="match status" value="1"/>
</dbReference>
<dbReference type="GO" id="GO:0050660">
    <property type="term" value="F:flavin adenine dinucleotide binding"/>
    <property type="evidence" value="ECO:0007669"/>
    <property type="project" value="TreeGrafter"/>
</dbReference>
<dbReference type="GO" id="GO:0005829">
    <property type="term" value="C:cytosol"/>
    <property type="evidence" value="ECO:0007669"/>
    <property type="project" value="TreeGrafter"/>
</dbReference>
<gene>
    <name evidence="3" type="ORF">SCABRO_00919</name>
</gene>
<dbReference type="InterPro" id="IPR036188">
    <property type="entry name" value="FAD/NAD-bd_sf"/>
</dbReference>
<accession>A0A0B0EL52</accession>
<dbReference type="Proteomes" id="UP000030652">
    <property type="component" value="Unassembled WGS sequence"/>
</dbReference>
<protein>
    <submittedName>
        <fullName evidence="3">Amine oxidase</fullName>
    </submittedName>
</protein>
<evidence type="ECO:0000313" key="4">
    <source>
        <dbReference type="Proteomes" id="UP000030652"/>
    </source>
</evidence>
<dbReference type="eggNOG" id="COG1232">
    <property type="taxonomic scope" value="Bacteria"/>
</dbReference>
<evidence type="ECO:0000256" key="1">
    <source>
        <dbReference type="SAM" id="Phobius"/>
    </source>
</evidence>
<proteinExistence type="predicted"/>
<dbReference type="AlphaFoldDB" id="A0A0B0EL52"/>
<sequence>MKNEKQATIILGGGLTGLSAAYHGGYTVYEGEEQIGGTCISPTVDGYTFDLGIHVLHTKNKYVLRLLQDKLGVNLKTQTRKAWIYSSGKLTRYPFQANTFGLPVPLVKSCLISFVENYCKQKNNKNSEYYNYEQWLIATFGEAIAKHFMIPYSEKFWTVHPRQITTEWLGTRIPLPSLEEVIEGALADQKKGFGPNATFRYPRKSGISAIPDEFHKSGIHVINNKKAVKIDLYNKEVFFFDGTKVNYEVLISTIPLPELTKLTSAPKDIAMESRRLKYNSILCVNIGINNDKLNDNHWIYYHEKKYSFFRISFLKNFASSLTPRGKSSITAEISYSKKKPIDKKKHWGYCCKRSNPCKSFDKKKIKLTLSTLGIFLTATLFMTIKGLNV</sequence>
<reference evidence="3 4" key="1">
    <citation type="submission" date="2014-10" db="EMBL/GenBank/DDBJ databases">
        <title>Draft genome of anammox bacterium scalindua brodae, obtained using differential coverage binning of sequence data from two enrichment reactors.</title>
        <authorList>
            <person name="Speth D.R."/>
            <person name="Russ L."/>
            <person name="Kartal B."/>
            <person name="Op den Camp H.J."/>
            <person name="Dutilh B.E."/>
            <person name="Jetten M.S."/>
        </authorList>
    </citation>
    <scope>NUCLEOTIDE SEQUENCE [LARGE SCALE GENOMIC DNA]</scope>
    <source>
        <strain evidence="3">RU1</strain>
    </source>
</reference>
<keyword evidence="1" id="KW-0472">Membrane</keyword>
<dbReference type="PANTHER" id="PTHR21197">
    <property type="entry name" value="UDP-GALACTOPYRANOSE MUTASE"/>
    <property type="match status" value="1"/>
</dbReference>
<dbReference type="InterPro" id="IPR002937">
    <property type="entry name" value="Amino_oxidase"/>
</dbReference>
<dbReference type="PANTHER" id="PTHR21197:SF0">
    <property type="entry name" value="UDP-GALACTOPYRANOSE MUTASE"/>
    <property type="match status" value="1"/>
</dbReference>
<evidence type="ECO:0000259" key="2">
    <source>
        <dbReference type="Pfam" id="PF01593"/>
    </source>
</evidence>
<dbReference type="EMBL" id="JRYO01000061">
    <property type="protein sequence ID" value="KHE93314.1"/>
    <property type="molecule type" value="Genomic_DNA"/>
</dbReference>